<proteinExistence type="predicted"/>
<gene>
    <name evidence="1" type="ORF">CCAP1982_LOCUS12580</name>
</gene>
<protein>
    <submittedName>
        <fullName evidence="1">(Mediterranean fruit fly) hypothetical protein</fullName>
    </submittedName>
</protein>
<keyword evidence="2" id="KW-1185">Reference proteome</keyword>
<organism evidence="1 2">
    <name type="scientific">Ceratitis capitata</name>
    <name type="common">Mediterranean fruit fly</name>
    <name type="synonym">Tephritis capitata</name>
    <dbReference type="NCBI Taxonomy" id="7213"/>
    <lineage>
        <taxon>Eukaryota</taxon>
        <taxon>Metazoa</taxon>
        <taxon>Ecdysozoa</taxon>
        <taxon>Arthropoda</taxon>
        <taxon>Hexapoda</taxon>
        <taxon>Insecta</taxon>
        <taxon>Pterygota</taxon>
        <taxon>Neoptera</taxon>
        <taxon>Endopterygota</taxon>
        <taxon>Diptera</taxon>
        <taxon>Brachycera</taxon>
        <taxon>Muscomorpha</taxon>
        <taxon>Tephritoidea</taxon>
        <taxon>Tephritidae</taxon>
        <taxon>Ceratitis</taxon>
        <taxon>Ceratitis</taxon>
    </lineage>
</organism>
<evidence type="ECO:0000313" key="2">
    <source>
        <dbReference type="Proteomes" id="UP000606786"/>
    </source>
</evidence>
<reference evidence="1" key="1">
    <citation type="submission" date="2020-11" db="EMBL/GenBank/DDBJ databases">
        <authorList>
            <person name="Whitehead M."/>
        </authorList>
    </citation>
    <scope>NUCLEOTIDE SEQUENCE</scope>
    <source>
        <strain evidence="1">EGII</strain>
    </source>
</reference>
<dbReference type="Proteomes" id="UP000606786">
    <property type="component" value="Unassembled WGS sequence"/>
</dbReference>
<sequence length="126" mass="13534">MKQARAYTPRSTKDFCSEKEEEVACAPEAKHHGQCNDMRHPAQATQPYLLTCFEQHNNTNAPMWPFGAWLIVVAVVVGETSARISSAAYDDDDGDHADDAVGEGCGAGDGFGAAFVRVGCITNLDV</sequence>
<name>A0A811UZ83_CERCA</name>
<evidence type="ECO:0000313" key="1">
    <source>
        <dbReference type="EMBL" id="CAD7004160.1"/>
    </source>
</evidence>
<dbReference type="AlphaFoldDB" id="A0A811UZ83"/>
<dbReference type="EMBL" id="CAJHJT010000034">
    <property type="protein sequence ID" value="CAD7004160.1"/>
    <property type="molecule type" value="Genomic_DNA"/>
</dbReference>
<accession>A0A811UZ83</accession>
<comment type="caution">
    <text evidence="1">The sequence shown here is derived from an EMBL/GenBank/DDBJ whole genome shotgun (WGS) entry which is preliminary data.</text>
</comment>